<keyword evidence="4" id="KW-1185">Reference proteome</keyword>
<dbReference type="Pfam" id="PF13581">
    <property type="entry name" value="HATPase_c_2"/>
    <property type="match status" value="1"/>
</dbReference>
<dbReference type="InterPro" id="IPR036890">
    <property type="entry name" value="HATPase_C_sf"/>
</dbReference>
<dbReference type="PANTHER" id="PTHR35526">
    <property type="entry name" value="ANTI-SIGMA-F FACTOR RSBW-RELATED"/>
    <property type="match status" value="1"/>
</dbReference>
<keyword evidence="1" id="KW-0723">Serine/threonine-protein kinase</keyword>
<proteinExistence type="predicted"/>
<gene>
    <name evidence="3" type="ORF">FHX41_0436</name>
</gene>
<comment type="caution">
    <text evidence="3">The sequence shown here is derived from an EMBL/GenBank/DDBJ whole genome shotgun (WGS) entry which is preliminary data.</text>
</comment>
<evidence type="ECO:0000313" key="3">
    <source>
        <dbReference type="EMBL" id="TQM66844.1"/>
    </source>
</evidence>
<dbReference type="Gene3D" id="3.30.565.10">
    <property type="entry name" value="Histidine kinase-like ATPase, C-terminal domain"/>
    <property type="match status" value="1"/>
</dbReference>
<evidence type="ECO:0000259" key="2">
    <source>
        <dbReference type="Pfam" id="PF13581"/>
    </source>
</evidence>
<dbReference type="EMBL" id="VFPO01000001">
    <property type="protein sequence ID" value="TQM66844.1"/>
    <property type="molecule type" value="Genomic_DNA"/>
</dbReference>
<dbReference type="InterPro" id="IPR050267">
    <property type="entry name" value="Anti-sigma-factor_SerPK"/>
</dbReference>
<evidence type="ECO:0000313" key="4">
    <source>
        <dbReference type="Proteomes" id="UP000316706"/>
    </source>
</evidence>
<accession>A0A543I8B8</accession>
<protein>
    <submittedName>
        <fullName evidence="3">Anti-sigma regulatory factor (Ser/Thr protein kinase)</fullName>
    </submittedName>
</protein>
<evidence type="ECO:0000256" key="1">
    <source>
        <dbReference type="ARBA" id="ARBA00022527"/>
    </source>
</evidence>
<dbReference type="InterPro" id="IPR003594">
    <property type="entry name" value="HATPase_dom"/>
</dbReference>
<sequence>MAQIVQFGQMAVGHATDISRGGMCAWRLPGDESCASVARSLLSMTMTTLGLERDTSDDAVLAVSELATNALTHSGAATAPELWVWARATPKPQLVISIFDACRSSWPTTTAGDLLDDHGRGIGIVGMLADAWGAHPSRSICSRGVQGKAVWAAFPLPGPWPDPRTTAPPMLAARHLATVLTARGAANVTHRHGRNVSLVTVPLARNEETNVWLEPTHLSYSAPTGTRHRRPIVDLHDTTETLIHHLEEAQRGAR</sequence>
<name>A0A543I8B8_9ACTN</name>
<feature type="domain" description="Histidine kinase/HSP90-like ATPase" evidence="2">
    <location>
        <begin position="36"/>
        <end position="132"/>
    </location>
</feature>
<dbReference type="GO" id="GO:0004674">
    <property type="term" value="F:protein serine/threonine kinase activity"/>
    <property type="evidence" value="ECO:0007669"/>
    <property type="project" value="UniProtKB-KW"/>
</dbReference>
<dbReference type="OrthoDB" id="3477927at2"/>
<dbReference type="CDD" id="cd16936">
    <property type="entry name" value="HATPase_RsbW-like"/>
    <property type="match status" value="1"/>
</dbReference>
<keyword evidence="1" id="KW-0808">Transferase</keyword>
<organism evidence="3 4">
    <name type="scientific">Actinomadura hallensis</name>
    <dbReference type="NCBI Taxonomy" id="337895"/>
    <lineage>
        <taxon>Bacteria</taxon>
        <taxon>Bacillati</taxon>
        <taxon>Actinomycetota</taxon>
        <taxon>Actinomycetes</taxon>
        <taxon>Streptosporangiales</taxon>
        <taxon>Thermomonosporaceae</taxon>
        <taxon>Actinomadura</taxon>
    </lineage>
</organism>
<dbReference type="PANTHER" id="PTHR35526:SF3">
    <property type="entry name" value="ANTI-SIGMA-F FACTOR RSBW"/>
    <property type="match status" value="1"/>
</dbReference>
<dbReference type="Proteomes" id="UP000316706">
    <property type="component" value="Unassembled WGS sequence"/>
</dbReference>
<keyword evidence="1" id="KW-0418">Kinase</keyword>
<dbReference type="RefSeq" id="WP_141965931.1">
    <property type="nucleotide sequence ID" value="NZ_VFPO01000001.1"/>
</dbReference>
<reference evidence="3 4" key="1">
    <citation type="submission" date="2019-06" db="EMBL/GenBank/DDBJ databases">
        <title>Sequencing the genomes of 1000 actinobacteria strains.</title>
        <authorList>
            <person name="Klenk H.-P."/>
        </authorList>
    </citation>
    <scope>NUCLEOTIDE SEQUENCE [LARGE SCALE GENOMIC DNA]</scope>
    <source>
        <strain evidence="3 4">DSM 45043</strain>
    </source>
</reference>
<dbReference type="AlphaFoldDB" id="A0A543I8B8"/>